<dbReference type="EMBL" id="JANIEX010000037">
    <property type="protein sequence ID" value="KAJ3575450.1"/>
    <property type="molecule type" value="Genomic_DNA"/>
</dbReference>
<dbReference type="Proteomes" id="UP001213000">
    <property type="component" value="Unassembled WGS sequence"/>
</dbReference>
<comment type="caution">
    <text evidence="1">The sequence shown here is derived from an EMBL/GenBank/DDBJ whole genome shotgun (WGS) entry which is preliminary data.</text>
</comment>
<protein>
    <submittedName>
        <fullName evidence="1">Uncharacterized protein</fullName>
    </submittedName>
</protein>
<organism evidence="1 2">
    <name type="scientific">Leucocoprinus birnbaumii</name>
    <dbReference type="NCBI Taxonomy" id="56174"/>
    <lineage>
        <taxon>Eukaryota</taxon>
        <taxon>Fungi</taxon>
        <taxon>Dikarya</taxon>
        <taxon>Basidiomycota</taxon>
        <taxon>Agaricomycotina</taxon>
        <taxon>Agaricomycetes</taxon>
        <taxon>Agaricomycetidae</taxon>
        <taxon>Agaricales</taxon>
        <taxon>Agaricineae</taxon>
        <taxon>Agaricaceae</taxon>
        <taxon>Leucocoprinus</taxon>
    </lineage>
</organism>
<evidence type="ECO:0000313" key="1">
    <source>
        <dbReference type="EMBL" id="KAJ3575450.1"/>
    </source>
</evidence>
<reference evidence="1" key="1">
    <citation type="submission" date="2022-07" db="EMBL/GenBank/DDBJ databases">
        <title>Genome Sequence of Leucocoprinus birnbaumii.</title>
        <authorList>
            <person name="Buettner E."/>
        </authorList>
    </citation>
    <scope>NUCLEOTIDE SEQUENCE</scope>
    <source>
        <strain evidence="1">VT141</strain>
    </source>
</reference>
<evidence type="ECO:0000313" key="2">
    <source>
        <dbReference type="Proteomes" id="UP001213000"/>
    </source>
</evidence>
<gene>
    <name evidence="1" type="ORF">NP233_g1105</name>
</gene>
<name>A0AAD5YW65_9AGAR</name>
<sequence length="147" mass="16980">MSSHSHPIENIVKIEHPDDVPDFPHAWTFSAQRYVPRPRPVARIILPSHHRSFDCFQHPEVSSSKGAFSSTDSLNWPPSLKLVPENDDLIECEQNSWAQRVYNFRRRLSVLVNTVKNKFINGLKTIWMLISRSFRVLGRAAQPSSNY</sequence>
<keyword evidence="2" id="KW-1185">Reference proteome</keyword>
<accession>A0AAD5YW65</accession>
<dbReference type="AlphaFoldDB" id="A0AAD5YW65"/>
<proteinExistence type="predicted"/>